<comment type="caution">
    <text evidence="1">The sequence shown here is derived from an EMBL/GenBank/DDBJ whole genome shotgun (WGS) entry which is preliminary data.</text>
</comment>
<name>A0A318KSW7_9FIRM</name>
<reference evidence="1 2" key="1">
    <citation type="submission" date="2018-05" db="EMBL/GenBank/DDBJ databases">
        <title>Genomic Encyclopedia of Type Strains, Phase IV (KMG-IV): sequencing the most valuable type-strain genomes for metagenomic binning, comparative biology and taxonomic classification.</title>
        <authorList>
            <person name="Goeker M."/>
        </authorList>
    </citation>
    <scope>NUCLEOTIDE SEQUENCE [LARGE SCALE GENOMIC DNA]</scope>
    <source>
        <strain evidence="1 2">JC118</strain>
    </source>
</reference>
<evidence type="ECO:0000313" key="1">
    <source>
        <dbReference type="EMBL" id="PXX79712.1"/>
    </source>
</evidence>
<dbReference type="EMBL" id="QJKH01000005">
    <property type="protein sequence ID" value="PXX79712.1"/>
    <property type="molecule type" value="Genomic_DNA"/>
</dbReference>
<organism evidence="1 2">
    <name type="scientific">Dielma fastidiosa</name>
    <dbReference type="NCBI Taxonomy" id="1034346"/>
    <lineage>
        <taxon>Bacteria</taxon>
        <taxon>Bacillati</taxon>
        <taxon>Bacillota</taxon>
        <taxon>Erysipelotrichia</taxon>
        <taxon>Erysipelotrichales</taxon>
        <taxon>Erysipelotrichaceae</taxon>
        <taxon>Dielma</taxon>
    </lineage>
</organism>
<protein>
    <submittedName>
        <fullName evidence="1">Uncharacterized protein</fullName>
    </submittedName>
</protein>
<keyword evidence="2" id="KW-1185">Reference proteome</keyword>
<proteinExistence type="predicted"/>
<evidence type="ECO:0000313" key="2">
    <source>
        <dbReference type="Proteomes" id="UP000247612"/>
    </source>
</evidence>
<dbReference type="RefSeq" id="WP_022937090.1">
    <property type="nucleotide sequence ID" value="NZ_CABKRQ010000002.1"/>
</dbReference>
<dbReference type="AlphaFoldDB" id="A0A318KSW7"/>
<dbReference type="STRING" id="1034346.GCA_000313565_00778"/>
<dbReference type="Proteomes" id="UP000247612">
    <property type="component" value="Unassembled WGS sequence"/>
</dbReference>
<accession>A0A318KSW7</accession>
<gene>
    <name evidence="1" type="ORF">DES51_105186</name>
</gene>
<sequence>MNEIKTVDFLENCEKDLINQLCFKCPELSMVQIDTILEIFRAEIDKQLQSGK</sequence>